<keyword evidence="2 4" id="KW-0472">Membrane</keyword>
<evidence type="ECO:0000256" key="6">
    <source>
        <dbReference type="SAM" id="SignalP"/>
    </source>
</evidence>
<dbReference type="PANTHER" id="PTHR30329">
    <property type="entry name" value="STATOR ELEMENT OF FLAGELLAR MOTOR COMPLEX"/>
    <property type="match status" value="1"/>
</dbReference>
<evidence type="ECO:0000256" key="5">
    <source>
        <dbReference type="SAM" id="MobiDB-lite"/>
    </source>
</evidence>
<reference evidence="8" key="1">
    <citation type="journal article" date="2021" name="PeerJ">
        <title>Extensive microbial diversity within the chicken gut microbiome revealed by metagenomics and culture.</title>
        <authorList>
            <person name="Gilroy R."/>
            <person name="Ravi A."/>
            <person name="Getino M."/>
            <person name="Pursley I."/>
            <person name="Horton D.L."/>
            <person name="Alikhan N.F."/>
            <person name="Baker D."/>
            <person name="Gharbi K."/>
            <person name="Hall N."/>
            <person name="Watson M."/>
            <person name="Adriaenssens E.M."/>
            <person name="Foster-Nyarko E."/>
            <person name="Jarju S."/>
            <person name="Secka A."/>
            <person name="Antonio M."/>
            <person name="Oren A."/>
            <person name="Chaudhuri R.R."/>
            <person name="La Ragione R."/>
            <person name="Hildebrand F."/>
            <person name="Pallen M.J."/>
        </authorList>
    </citation>
    <scope>NUCLEOTIDE SEQUENCE</scope>
    <source>
        <strain evidence="8">CHK130-7132</strain>
    </source>
</reference>
<evidence type="ECO:0000256" key="2">
    <source>
        <dbReference type="ARBA" id="ARBA00023136"/>
    </source>
</evidence>
<evidence type="ECO:0000259" key="7">
    <source>
        <dbReference type="PROSITE" id="PS51123"/>
    </source>
</evidence>
<evidence type="ECO:0000256" key="3">
    <source>
        <dbReference type="ARBA" id="ARBA00023237"/>
    </source>
</evidence>
<feature type="signal peptide" evidence="6">
    <location>
        <begin position="1"/>
        <end position="21"/>
    </location>
</feature>
<evidence type="ECO:0000313" key="8">
    <source>
        <dbReference type="EMBL" id="HJC70835.1"/>
    </source>
</evidence>
<keyword evidence="3" id="KW-0998">Cell outer membrane</keyword>
<dbReference type="Proteomes" id="UP000823854">
    <property type="component" value="Unassembled WGS sequence"/>
</dbReference>
<feature type="region of interest" description="Disordered" evidence="5">
    <location>
        <begin position="25"/>
        <end position="52"/>
    </location>
</feature>
<proteinExistence type="predicted"/>
<dbReference type="PANTHER" id="PTHR30329:SF21">
    <property type="entry name" value="LIPOPROTEIN YIAD-RELATED"/>
    <property type="match status" value="1"/>
</dbReference>
<keyword evidence="6" id="KW-0732">Signal</keyword>
<dbReference type="Gene3D" id="3.30.1330.60">
    <property type="entry name" value="OmpA-like domain"/>
    <property type="match status" value="1"/>
</dbReference>
<dbReference type="InterPro" id="IPR036737">
    <property type="entry name" value="OmpA-like_sf"/>
</dbReference>
<dbReference type="CDD" id="cd07185">
    <property type="entry name" value="OmpA_C-like"/>
    <property type="match status" value="1"/>
</dbReference>
<dbReference type="InterPro" id="IPR050330">
    <property type="entry name" value="Bact_OuterMem_StrucFunc"/>
</dbReference>
<accession>A0A9D2Q3I2</accession>
<feature type="compositionally biased region" description="Gly residues" evidence="5">
    <location>
        <begin position="36"/>
        <end position="47"/>
    </location>
</feature>
<dbReference type="InterPro" id="IPR006665">
    <property type="entry name" value="OmpA-like"/>
</dbReference>
<feature type="chain" id="PRO_5038713162" evidence="6">
    <location>
        <begin position="22"/>
        <end position="555"/>
    </location>
</feature>
<comment type="subcellular location">
    <subcellularLocation>
        <location evidence="1">Cell outer membrane</location>
    </subcellularLocation>
</comment>
<feature type="domain" description="OmpA-like" evidence="7">
    <location>
        <begin position="253"/>
        <end position="371"/>
    </location>
</feature>
<name>A0A9D2Q3I2_9MICO</name>
<protein>
    <submittedName>
        <fullName evidence="8">OmpA family protein</fullName>
    </submittedName>
</protein>
<evidence type="ECO:0000313" key="9">
    <source>
        <dbReference type="Proteomes" id="UP000823854"/>
    </source>
</evidence>
<comment type="caution">
    <text evidence="8">The sequence shown here is derived from an EMBL/GenBank/DDBJ whole genome shotgun (WGS) entry which is preliminary data.</text>
</comment>
<dbReference type="PROSITE" id="PS51257">
    <property type="entry name" value="PROKAR_LIPOPROTEIN"/>
    <property type="match status" value="1"/>
</dbReference>
<dbReference type="PROSITE" id="PS51123">
    <property type="entry name" value="OMPA_2"/>
    <property type="match status" value="1"/>
</dbReference>
<dbReference type="EMBL" id="DWWC01000305">
    <property type="protein sequence ID" value="HJC70835.1"/>
    <property type="molecule type" value="Genomic_DNA"/>
</dbReference>
<dbReference type="Pfam" id="PF00691">
    <property type="entry name" value="OmpA"/>
    <property type="match status" value="1"/>
</dbReference>
<evidence type="ECO:0000256" key="1">
    <source>
        <dbReference type="ARBA" id="ARBA00004442"/>
    </source>
</evidence>
<sequence length="555" mass="57392">MALLRRRTMLSALLAGGVVTACTDRDEADPAQEGDGSSGSDGGGGGADATADPSAAVASSTFMLGRTEVTVGVRPLVRSGESLVLTLDLSADQGASDAEEQDALAAGLASGATDRWGDGWGSSSGDTRDCFGVRLLDLAGDRVASTALDGDGETVGLIVEGGQGETSDGGGSQGDGLRGTAQIAFANPGADALAVYVPKLPLFADVPVIDAEVPAVDGAEEQLDLAAVEEAPLEPMLALSQDLAQPIREQRQAETTTVAISSDVLFDSSSADLDEKAEEALDEAARRIESHESGPVTIIGHTDSVDSDDVNLKLSKERAEAVAEALADRLDAGAYQLSTDGKGESEPIASNDTEEGKALNRRVEIVLETALREEQETTELPEFEGRVGTAAEGVQFDGTEHNVLRPFDLQLGAARMVEGHLVVTLEVTPTDEERNGVTGIGQFDSGTGMPQEPDGVSDYTLLASSGGVGVLVGSVITYPAFHRAGGEADTIRPLTDLSMNSAADGGVPRVLELVFPRDVAGVEEGAQVTLQYGVTGPLAYDNEETWRLTEVPVEA</sequence>
<organism evidence="8 9">
    <name type="scientific">Candidatus Brachybacterium intestinipullorum</name>
    <dbReference type="NCBI Taxonomy" id="2838512"/>
    <lineage>
        <taxon>Bacteria</taxon>
        <taxon>Bacillati</taxon>
        <taxon>Actinomycetota</taxon>
        <taxon>Actinomycetes</taxon>
        <taxon>Micrococcales</taxon>
        <taxon>Dermabacteraceae</taxon>
        <taxon>Brachybacterium</taxon>
    </lineage>
</organism>
<dbReference type="InterPro" id="IPR006664">
    <property type="entry name" value="OMP_bac"/>
</dbReference>
<dbReference type="AlphaFoldDB" id="A0A9D2Q3I2"/>
<reference evidence="8" key="2">
    <citation type="submission" date="2021-04" db="EMBL/GenBank/DDBJ databases">
        <authorList>
            <person name="Gilroy R."/>
        </authorList>
    </citation>
    <scope>NUCLEOTIDE SEQUENCE</scope>
    <source>
        <strain evidence="8">CHK130-7132</strain>
    </source>
</reference>
<dbReference type="PRINTS" id="PR01021">
    <property type="entry name" value="OMPADOMAIN"/>
</dbReference>
<gene>
    <name evidence="8" type="ORF">H9932_14325</name>
</gene>
<dbReference type="GO" id="GO:0009279">
    <property type="term" value="C:cell outer membrane"/>
    <property type="evidence" value="ECO:0007669"/>
    <property type="project" value="UniProtKB-SubCell"/>
</dbReference>
<dbReference type="SUPFAM" id="SSF103088">
    <property type="entry name" value="OmpA-like"/>
    <property type="match status" value="1"/>
</dbReference>
<evidence type="ECO:0000256" key="4">
    <source>
        <dbReference type="PROSITE-ProRule" id="PRU00473"/>
    </source>
</evidence>